<dbReference type="InterPro" id="IPR001736">
    <property type="entry name" value="PLipase_D/transphosphatidylase"/>
</dbReference>
<dbReference type="EMBL" id="LDSL01000169">
    <property type="protein sequence ID" value="KTT14822.1"/>
    <property type="molecule type" value="Genomic_DNA"/>
</dbReference>
<dbReference type="SMART" id="SM00155">
    <property type="entry name" value="PLDc"/>
    <property type="match status" value="2"/>
</dbReference>
<dbReference type="OrthoDB" id="9814092at2"/>
<dbReference type="PATRIC" id="fig|433924.3.peg.1554"/>
<dbReference type="PANTHER" id="PTHR21248:SF12">
    <property type="entry name" value="CARDIOLIPIN SYNTHASE C"/>
    <property type="match status" value="1"/>
</dbReference>
<dbReference type="SUPFAM" id="SSF56024">
    <property type="entry name" value="Phospholipase D/nuclease"/>
    <property type="match status" value="2"/>
</dbReference>
<gene>
    <name evidence="2" type="ORF">NS331_22300</name>
</gene>
<dbReference type="CDD" id="cd09111">
    <property type="entry name" value="PLDc_ymdC_like_1"/>
    <property type="match status" value="1"/>
</dbReference>
<dbReference type="PANTHER" id="PTHR21248">
    <property type="entry name" value="CARDIOLIPIN SYNTHASE"/>
    <property type="match status" value="1"/>
</dbReference>
<dbReference type="PROSITE" id="PS51257">
    <property type="entry name" value="PROKAR_LIPOPROTEIN"/>
    <property type="match status" value="1"/>
</dbReference>
<evidence type="ECO:0000313" key="3">
    <source>
        <dbReference type="Proteomes" id="UP000072741"/>
    </source>
</evidence>
<protein>
    <recommendedName>
        <fullName evidence="1">PLD phosphodiesterase domain-containing protein</fullName>
    </recommendedName>
</protein>
<dbReference type="Pfam" id="PF13091">
    <property type="entry name" value="PLDc_2"/>
    <property type="match status" value="2"/>
</dbReference>
<sequence>MAAGGFRAVWRPGPWGRRWAACVGLGLAVLLAACASLPEPPAAAPSTSLTPADVGPAPLARVAAASLPSDAVATGQSGFLLMPEGPTALNARIALIRAARKTVDAQYYILQDDATGLLFLSELLEAARRGVRVRLLVDDLYTAGKDALFAALASQPNFELRLFNPLAVRSGPLAWRLALSLADLRRINRRMHNKLLVADNSVAITGGRNIADEYFMRSDQANFVDMDVLAAGPVVPALSRSFDDYWNSRQVRPIGSLMALPPDDARTRRLLAERCEDRRDLLPEAATDVMGHPPVSAQLAAGRLLLTPGDGRVVVDIPQKVTFDDPEASFADSVSQQTVAMLYGARREVLMVSPYFVPGDAGLALLQQQAARGVQVLVFTNSLDATDETLVYAGYARYRLAMLRAGVKIYELGSRLVPRDRRFGEFRHSSARLHAKVMLVDRERVFVGSMNLDGRSARLNTEVGVIVDSAALAAQFQALVPVRELGAYELRLRPGTESPQWIEHEEGGGQRVLDEEPGDNPLSRMRDWLLLKLLPEDLL</sequence>
<accession>A0A147GMK5</accession>
<keyword evidence="3" id="KW-1185">Reference proteome</keyword>
<dbReference type="PROSITE" id="PS50035">
    <property type="entry name" value="PLD"/>
    <property type="match status" value="2"/>
</dbReference>
<reference evidence="2 3" key="1">
    <citation type="journal article" date="2016" name="Front. Microbiol.">
        <title>Genomic Resource of Rice Seed Associated Bacteria.</title>
        <authorList>
            <person name="Midha S."/>
            <person name="Bansal K."/>
            <person name="Sharma S."/>
            <person name="Kumar N."/>
            <person name="Patil P.P."/>
            <person name="Chaudhry V."/>
            <person name="Patil P.B."/>
        </authorList>
    </citation>
    <scope>NUCLEOTIDE SEQUENCE [LARGE SCALE GENOMIC DNA]</scope>
    <source>
        <strain evidence="2 3">NS331</strain>
    </source>
</reference>
<feature type="domain" description="PLD phosphodiesterase" evidence="1">
    <location>
        <begin position="187"/>
        <end position="214"/>
    </location>
</feature>
<comment type="caution">
    <text evidence="2">The sequence shown here is derived from an EMBL/GenBank/DDBJ whole genome shotgun (WGS) entry which is preliminary data.</text>
</comment>
<evidence type="ECO:0000313" key="2">
    <source>
        <dbReference type="EMBL" id="KTT14822.1"/>
    </source>
</evidence>
<dbReference type="Proteomes" id="UP000072741">
    <property type="component" value="Unassembled WGS sequence"/>
</dbReference>
<dbReference type="AlphaFoldDB" id="A0A147GMK5"/>
<dbReference type="CDD" id="cd09113">
    <property type="entry name" value="PLDc_ymdC_like_2"/>
    <property type="match status" value="1"/>
</dbReference>
<proteinExistence type="predicted"/>
<feature type="domain" description="PLD phosphodiesterase" evidence="1">
    <location>
        <begin position="429"/>
        <end position="456"/>
    </location>
</feature>
<dbReference type="GO" id="GO:0030572">
    <property type="term" value="F:phosphatidyltransferase activity"/>
    <property type="evidence" value="ECO:0007669"/>
    <property type="project" value="UniProtKB-ARBA"/>
</dbReference>
<organism evidence="2 3">
    <name type="scientific">Pseudacidovorax intermedius</name>
    <dbReference type="NCBI Taxonomy" id="433924"/>
    <lineage>
        <taxon>Bacteria</taxon>
        <taxon>Pseudomonadati</taxon>
        <taxon>Pseudomonadota</taxon>
        <taxon>Betaproteobacteria</taxon>
        <taxon>Burkholderiales</taxon>
        <taxon>Comamonadaceae</taxon>
        <taxon>Pseudacidovorax</taxon>
    </lineage>
</organism>
<dbReference type="InterPro" id="IPR025202">
    <property type="entry name" value="PLD-like_dom"/>
</dbReference>
<dbReference type="GO" id="GO:0032049">
    <property type="term" value="P:cardiolipin biosynthetic process"/>
    <property type="evidence" value="ECO:0007669"/>
    <property type="project" value="UniProtKB-ARBA"/>
</dbReference>
<name>A0A147GMK5_9BURK</name>
<evidence type="ECO:0000259" key="1">
    <source>
        <dbReference type="PROSITE" id="PS50035"/>
    </source>
</evidence>
<dbReference type="Gene3D" id="3.30.870.10">
    <property type="entry name" value="Endonuclease Chain A"/>
    <property type="match status" value="2"/>
</dbReference>